<feature type="domain" description="RNase H type-1" evidence="1">
    <location>
        <begin position="18"/>
        <end position="127"/>
    </location>
</feature>
<dbReference type="Gramene" id="OIT33838">
    <property type="protein sequence ID" value="OIT33838"/>
    <property type="gene ID" value="A4A49_56177"/>
</dbReference>
<accession>A0A314KWP2</accession>
<feature type="non-terminal residue" evidence="2">
    <location>
        <position position="155"/>
    </location>
</feature>
<dbReference type="CDD" id="cd06222">
    <property type="entry name" value="RNase_H_like"/>
    <property type="match status" value="1"/>
</dbReference>
<dbReference type="Pfam" id="PF13456">
    <property type="entry name" value="RVT_3"/>
    <property type="match status" value="1"/>
</dbReference>
<dbReference type="InterPro" id="IPR036397">
    <property type="entry name" value="RNaseH_sf"/>
</dbReference>
<dbReference type="SMR" id="A0A314KWP2"/>
<dbReference type="InterPro" id="IPR044730">
    <property type="entry name" value="RNase_H-like_dom_plant"/>
</dbReference>
<dbReference type="Proteomes" id="UP000187609">
    <property type="component" value="Unassembled WGS sequence"/>
</dbReference>
<dbReference type="InterPro" id="IPR002156">
    <property type="entry name" value="RNaseH_domain"/>
</dbReference>
<dbReference type="GO" id="GO:0004523">
    <property type="term" value="F:RNA-DNA hybrid ribonuclease activity"/>
    <property type="evidence" value="ECO:0007669"/>
    <property type="project" value="InterPro"/>
</dbReference>
<dbReference type="PANTHER" id="PTHR47723">
    <property type="entry name" value="OS05G0353850 PROTEIN"/>
    <property type="match status" value="1"/>
</dbReference>
<reference evidence="2" key="1">
    <citation type="submission" date="2016-11" db="EMBL/GenBank/DDBJ databases">
        <title>The genome of Nicotiana attenuata.</title>
        <authorList>
            <person name="Xu S."/>
            <person name="Brockmoeller T."/>
            <person name="Gaquerel E."/>
            <person name="Navarro A."/>
            <person name="Kuhl H."/>
            <person name="Gase K."/>
            <person name="Ling Z."/>
            <person name="Zhou W."/>
            <person name="Kreitzer C."/>
            <person name="Stanke M."/>
            <person name="Tang H."/>
            <person name="Lyons E."/>
            <person name="Pandey P."/>
            <person name="Pandey S.P."/>
            <person name="Timmermann B."/>
            <person name="Baldwin I.T."/>
        </authorList>
    </citation>
    <scope>NUCLEOTIDE SEQUENCE [LARGE SCALE GENOMIC DNA]</scope>
    <source>
        <strain evidence="2">UT</strain>
    </source>
</reference>
<dbReference type="EMBL" id="MJEQ01000815">
    <property type="protein sequence ID" value="OIT33838.1"/>
    <property type="molecule type" value="Genomic_DNA"/>
</dbReference>
<dbReference type="PANTHER" id="PTHR47723:SF23">
    <property type="entry name" value="REVERSE TRANSCRIPTASE-LIKE PROTEIN"/>
    <property type="match status" value="1"/>
</dbReference>
<dbReference type="AlphaFoldDB" id="A0A314KWP2"/>
<keyword evidence="3" id="KW-1185">Reference proteome</keyword>
<proteinExistence type="predicted"/>
<evidence type="ECO:0000313" key="2">
    <source>
        <dbReference type="EMBL" id="OIT33838.1"/>
    </source>
</evidence>
<sequence length="155" mass="17255">PPSSTSFKLNTDDFAQLSSGHDGICGVICDSSGTWIMGFASYHFSHGSMESELFALYHGLKLSFIHGYKPIEVKVDAQTIINFLPISHPLYTNIINDCRFLLAQLDDPAVLYTYREQNQVADLLAKFGSQLESSTGLIVYTQPPRFVTTTLEVDR</sequence>
<dbReference type="SUPFAM" id="SSF53098">
    <property type="entry name" value="Ribonuclease H-like"/>
    <property type="match status" value="1"/>
</dbReference>
<dbReference type="InterPro" id="IPR053151">
    <property type="entry name" value="RNase_H-like"/>
</dbReference>
<protein>
    <recommendedName>
        <fullName evidence="1">RNase H type-1 domain-containing protein</fullName>
    </recommendedName>
</protein>
<comment type="caution">
    <text evidence="2">The sequence shown here is derived from an EMBL/GenBank/DDBJ whole genome shotgun (WGS) entry which is preliminary data.</text>
</comment>
<gene>
    <name evidence="2" type="ORF">A4A49_56177</name>
</gene>
<dbReference type="GO" id="GO:0003676">
    <property type="term" value="F:nucleic acid binding"/>
    <property type="evidence" value="ECO:0007669"/>
    <property type="project" value="InterPro"/>
</dbReference>
<dbReference type="Gene3D" id="3.30.420.10">
    <property type="entry name" value="Ribonuclease H-like superfamily/Ribonuclease H"/>
    <property type="match status" value="1"/>
</dbReference>
<organism evidence="2 3">
    <name type="scientific">Nicotiana attenuata</name>
    <name type="common">Coyote tobacco</name>
    <dbReference type="NCBI Taxonomy" id="49451"/>
    <lineage>
        <taxon>Eukaryota</taxon>
        <taxon>Viridiplantae</taxon>
        <taxon>Streptophyta</taxon>
        <taxon>Embryophyta</taxon>
        <taxon>Tracheophyta</taxon>
        <taxon>Spermatophyta</taxon>
        <taxon>Magnoliopsida</taxon>
        <taxon>eudicotyledons</taxon>
        <taxon>Gunneridae</taxon>
        <taxon>Pentapetalae</taxon>
        <taxon>asterids</taxon>
        <taxon>lamiids</taxon>
        <taxon>Solanales</taxon>
        <taxon>Solanaceae</taxon>
        <taxon>Nicotianoideae</taxon>
        <taxon>Nicotianeae</taxon>
        <taxon>Nicotiana</taxon>
    </lineage>
</organism>
<dbReference type="InterPro" id="IPR012337">
    <property type="entry name" value="RNaseH-like_sf"/>
</dbReference>
<evidence type="ECO:0000259" key="1">
    <source>
        <dbReference type="Pfam" id="PF13456"/>
    </source>
</evidence>
<name>A0A314KWP2_NICAT</name>
<feature type="non-terminal residue" evidence="2">
    <location>
        <position position="1"/>
    </location>
</feature>
<evidence type="ECO:0000313" key="3">
    <source>
        <dbReference type="Proteomes" id="UP000187609"/>
    </source>
</evidence>